<feature type="compositionally biased region" description="Low complexity" evidence="3">
    <location>
        <begin position="1305"/>
        <end position="1316"/>
    </location>
</feature>
<dbReference type="InterPro" id="IPR056737">
    <property type="entry name" value="Beta-prop_ATRN-MKLN-like"/>
</dbReference>
<keyword evidence="4" id="KW-0472">Membrane</keyword>
<feature type="domain" description="Malectin" evidence="5">
    <location>
        <begin position="1887"/>
        <end position="2052"/>
    </location>
</feature>
<evidence type="ECO:0000313" key="8">
    <source>
        <dbReference type="Proteomes" id="UP000199109"/>
    </source>
</evidence>
<dbReference type="STRING" id="641691.SAMN05421636_107292"/>
<evidence type="ECO:0000259" key="5">
    <source>
        <dbReference type="Pfam" id="PF11721"/>
    </source>
</evidence>
<dbReference type="Pfam" id="PF05345">
    <property type="entry name" value="He_PIG"/>
    <property type="match status" value="2"/>
</dbReference>
<dbReference type="InterPro" id="IPR021720">
    <property type="entry name" value="Malectin_dom"/>
</dbReference>
<sequence length="3186" mass="332829">MNSTNHSIRAIACPNTSLMNLFSSRILKVNALIVFLLVLATGNLWSQSFDQDNLDFNGNPGVNNATSLEFGPDGNLYVAEENGLVKIYTIQRNGLADYSVTGSEVLTLVQSIPNHDDDDGGLGGPSNRQVTGITVGGTAADPVVYVSSSDRRRGAGGGGGDSGLDTNSGVITRLKKNGGNWQAVDMVRGLPRSEENHATNGMQLVTIGTKNWLLVSNGGFTNAGSPSNNFAYITEYALSGAVLAMDLQALEAMPILTDGSRSYIYDLPTLDDPTRVNANGIEDPDTPGYDGVDINDPFGGNDGLNMAMLVPGSPVKMFSPGYRNSYDLVVTEDRKVYVTDNGANGGWGGFPEFEGNSNLVNNNYRSGEPGSTGSDAAPNSTPFDAQVNNSDHLNLVTTNVDSYVFGSIYGGHPCPVRANPNAGLFTRGTHSAGGTGQAFSDSYFRTERYDPNGSRDNSESDPLKALPANWPPVDVSLLNGDNADFRQPTLSPNQNPDGPDDIIVVNWGNNTNGIAEYTASNFGGVMKGDLIAGKGGNLHRVDRDASNGSILNVEQNKFSVNGNALGVDCQGDSDIFPGTIWVANYDGDGIVILEPNDFVICILPEDSGYNPLGDNDADGYTNDDEAQNGTDMCSGASKPTDFDKDLISDLLDLDDDGDGINDSVDALQLGAAFDLPVENELFLGTDLGGYLGLGFTGLMNNGDPNPNYQSWQDDPLASDTDTDDILGGAIGATTMFQTTGDAANNDQEKAYQYGINVDSGSGTFMVQGRMFPPFNNFSATESQGMFIGDGFQDDYVKLVMGQNNEISVVGENNGTPVTYVPSTSIGFSPSATTNNLDLYLVVNSATGSVQARYAIDDGVTNDVGASFTLEGKVLTALQSSSQALIVGMIGTADTDDAYGANWDFLNVAGNTPFVVQQISDLERTIGAASDVIGLDSYFADDTGVENLVFSVAENTNTSIGTSISGNNLTITYPTGTASTSITVRATDADNFFVEQTFDVNVSDPPSVLFRVNAGDALVAATDAPNPDWAANTGTGAQMGTGFEVNLGSISTHNTTGRDASVPTYAPQALFAKERWDPVGGEEMEWKFNTGNGTFTVNLYMANGYAGTADPGTRIFDVNMEGALTVDNKDLSAQYGSGVGAMESYQVNVSDGVLNIEFIHQTENPLINAIEILGNSGTVNSPITLNPVANQSNTLGETPVLSIVANGGDNNETFTFETTGLPPGLTIEPTNGSILGTISSAPSGAGNYTVEVTVSKPSSTPVTDTFTWTVTDPNVSNAILYRVNAGGALTNATDGSPKNWEEDQSAADANGNAATGTPSTYVNNTIQDITYGAALPGAFVNNTGYPNSLFTTERYNSNPVPTNMQWDFPVANGTYTINLIFAEVWTGAQAAGVRVFDVEIEENTVLDNFDQTAKFGWANAGVETFTVNVNDGNLDIDFIMGVQNPNIKAIEILGGGTPPVSQLWSDQTDDENYTARHECSFVQAGENFYLFGGRENPANLDVYDYKSKTWSTIANSAPSDFNHFQALEYNGLIWVIGAFKDNGYPNETPADFVYAYNPATDNWIQGPAVPAGRKRGSAGLVVYNNKFYIVAGNTIGHNGGYIPWFDEFDPATGTWTVLDDAPRARDHFHAAVMGDKLYVAGGRQSGPSPGAVFEPLIAEVDVYDFTSGTWSTLPSTQNIPTPRAAASVAVFQNELFVIGGEIGKDLQGNTVDDAQKTTESFDPVTGNWSTQADLITERHGTQAIVSGDGIHLTAGSNTKGGGGKMKNMEFFGTDNPTGVALVAGQLTVPPSVEIPAGASETFSLTHSSGNTGIIVTNVELNGADAGEFTIENTVGFNLINPGQSLDLTVTHTGTEEGKTAALTVTYDDGSTVAVPVSSGQGVSSTTVLYRINTGGPLVTATDSPKPDWTVDTGNSGTTGNSTYLAAISTGGSTYAQTSANAYTGAIDMTDPSLPPGTPSSIFQTERYDATSDPEMIWQFPVTSGTQVEVRLYFAELFNGITEAGQRVFDVSVEGTVPPAFDNIDPFGTTGPLGAFMVSHVLTVTDGTLDLEFIHGIENPALKAIEIIDITDAETGLEPVVTNPGAQIGVEGDLVNLSIIATDGNTVACGPLTYSVENLPQNLEIDPNTGVISGTLLQGTGSGTAGAFIEENGIVVIEMESADNLPGNWVKSAQATSPNVNSPGSATGGDFIVWEGQQSLGSQGNGLINYPIEITTPGVYRFQWRNQVGLGTTSTDYNDTWLKIDADAFYGQKGSGGAIVCPIGFTGSSNDCSGNTPQGAGGNGWFKIYSSGATNWSWSTNTSDNDPHQIYARFDAPGIYNIAVSARSSNHVIDRMVLSHVTQYSGNPQSTSIAESQRGVGTVAGASADSPYEVLVTVTDACVPPLSTEVAFTWNVTATDVGNPSAKVTVTGGSSLGSSTFGDNSFVIQNTGDDDIVNITVNTTTGFMQDVVFDPVGTAGDAVAKCLTTGNGGNTATQVGITVPANGGSDTEDCVSVFDQLHNGVDVEEGYDILSLDFTDFNPGESYNFGVDMDPTTIKGDLTSGDAGSISGFELIGATISIEFASGVVYTSSLFDEGSAGGSDVIIDKISNALVAPSLAVDGFDTSRLVTSANQTVQVTGEPNASITLLRVDGRLYIDPGNPSVGYDIDLFEANEAMAKELYTVQLNGSGTADIPVTLTQTTGATGTPNGGLNHFIAVVNGPAGENSSASNVIVLEFDPVAIIGPSVLVEITPDGDLDASTYGAGSLQITNNSTGGLQITGVTIDLSTGILPDIVFDPTGAGGDATASCFTPNTGATQVGLVTPTDPCADPFSQPRNGGFDQLSLEFTEFDPGEYFTFTTDIDPNSIQGVPGAGAAGAVSGYELIGATVTITFSDNSTLINTIYEDGSLGGGQAIVAADAPLAPSISVVGLGAGPATVNSLNQTVVVSGTAGDVVSLLQMDSRLYIASNDPPFNVSDPTYYANEAMSGKALYTGLIGDGGILEIPVTLLQTQYGNGTPDGGLNQFVAVSSNGAYAADKPVSRISNVITLLYDANAVLTGDVTLSYSMQGRTDYTVDLTVDVYPQGSTTPAYQFTPTGTVAGEAVVTGMAPGTYEVAIKSSNYLQAIETFTVISGANTLDMGELKAGDANNDNKVSLEDSSITSGTFNVLPGGTGFDLRADFNGDGKVTLEDFSLMAGNFNTAGDTVE</sequence>
<evidence type="ECO:0000313" key="7">
    <source>
        <dbReference type="EMBL" id="SDE79784.1"/>
    </source>
</evidence>
<evidence type="ECO:0000256" key="3">
    <source>
        <dbReference type="SAM" id="MobiDB-lite"/>
    </source>
</evidence>
<dbReference type="SUPFAM" id="SSF117281">
    <property type="entry name" value="Kelch motif"/>
    <property type="match status" value="1"/>
</dbReference>
<dbReference type="InterPro" id="IPR011042">
    <property type="entry name" value="6-blade_b-propeller_TolB-like"/>
</dbReference>
<dbReference type="Proteomes" id="UP000199109">
    <property type="component" value="Unassembled WGS sequence"/>
</dbReference>
<dbReference type="GO" id="GO:0016020">
    <property type="term" value="C:membrane"/>
    <property type="evidence" value="ECO:0007669"/>
    <property type="project" value="InterPro"/>
</dbReference>
<dbReference type="InterPro" id="IPR015915">
    <property type="entry name" value="Kelch-typ_b-propeller"/>
</dbReference>
<feature type="domain" description="Attractin/MKLN-like beta-propeller" evidence="6">
    <location>
        <begin position="1463"/>
        <end position="1704"/>
    </location>
</feature>
<dbReference type="Pfam" id="PF24981">
    <property type="entry name" value="Beta-prop_ATRN-LZTR1"/>
    <property type="match status" value="1"/>
</dbReference>
<feature type="region of interest" description="Disordered" evidence="3">
    <location>
        <begin position="149"/>
        <end position="168"/>
    </location>
</feature>
<dbReference type="Pfam" id="PF11721">
    <property type="entry name" value="Malectin"/>
    <property type="match status" value="3"/>
</dbReference>
<dbReference type="InterPro" id="IPR013783">
    <property type="entry name" value="Ig-like_fold"/>
</dbReference>
<feature type="domain" description="Malectin" evidence="5">
    <location>
        <begin position="1280"/>
        <end position="1439"/>
    </location>
</feature>
<dbReference type="InterPro" id="IPR036439">
    <property type="entry name" value="Dockerin_dom_sf"/>
</dbReference>
<dbReference type="SUPFAM" id="SSF63446">
    <property type="entry name" value="Type I dockerin domain"/>
    <property type="match status" value="1"/>
</dbReference>
<keyword evidence="1" id="KW-0880">Kelch repeat</keyword>
<dbReference type="GO" id="GO:0005509">
    <property type="term" value="F:calcium ion binding"/>
    <property type="evidence" value="ECO:0007669"/>
    <property type="project" value="InterPro"/>
</dbReference>
<dbReference type="InterPro" id="IPR015919">
    <property type="entry name" value="Cadherin-like_sf"/>
</dbReference>
<accession>A0A1G7FV93</accession>
<dbReference type="Gene3D" id="2.60.120.430">
    <property type="entry name" value="Galactose-binding lectin"/>
    <property type="match status" value="3"/>
</dbReference>
<dbReference type="Gene3D" id="2.60.40.4130">
    <property type="match status" value="1"/>
</dbReference>
<dbReference type="PANTHER" id="PTHR24412:SF441">
    <property type="entry name" value="KELCH-LIKE PROTEIN 28"/>
    <property type="match status" value="1"/>
</dbReference>
<proteinExistence type="predicted"/>
<keyword evidence="8" id="KW-1185">Reference proteome</keyword>
<dbReference type="SUPFAM" id="SSF49785">
    <property type="entry name" value="Galactose-binding domain-like"/>
    <property type="match status" value="2"/>
</dbReference>
<name>A0A1G7FV93_9FLAO</name>
<dbReference type="SMART" id="SM00612">
    <property type="entry name" value="Kelch"/>
    <property type="match status" value="5"/>
</dbReference>
<feature type="region of interest" description="Disordered" evidence="3">
    <location>
        <begin position="446"/>
        <end position="465"/>
    </location>
</feature>
<protein>
    <submittedName>
        <fullName evidence="7">Kelch motif-containing protein</fullName>
    </submittedName>
</protein>
<dbReference type="PANTHER" id="PTHR24412">
    <property type="entry name" value="KELCH PROTEIN"/>
    <property type="match status" value="1"/>
</dbReference>
<dbReference type="InterPro" id="IPR018247">
    <property type="entry name" value="EF_Hand_1_Ca_BS"/>
</dbReference>
<feature type="domain" description="Malectin" evidence="5">
    <location>
        <begin position="1054"/>
        <end position="1169"/>
    </location>
</feature>
<gene>
    <name evidence="7" type="ORF">SAMN05421636_107292</name>
</gene>
<keyword evidence="4" id="KW-1133">Transmembrane helix</keyword>
<dbReference type="Gene3D" id="2.120.10.30">
    <property type="entry name" value="TolB, C-terminal domain"/>
    <property type="match status" value="1"/>
</dbReference>
<feature type="region of interest" description="Disordered" evidence="3">
    <location>
        <begin position="1290"/>
        <end position="1316"/>
    </location>
</feature>
<feature type="region of interest" description="Disordered" evidence="3">
    <location>
        <begin position="362"/>
        <end position="382"/>
    </location>
</feature>
<reference evidence="7 8" key="1">
    <citation type="submission" date="2016-10" db="EMBL/GenBank/DDBJ databases">
        <authorList>
            <person name="de Groot N.N."/>
        </authorList>
    </citation>
    <scope>NUCLEOTIDE SEQUENCE [LARGE SCALE GENOMIC DNA]</scope>
    <source>
        <strain evidence="7 8">DSM 23421</strain>
    </source>
</reference>
<evidence type="ECO:0000256" key="2">
    <source>
        <dbReference type="ARBA" id="ARBA00022737"/>
    </source>
</evidence>
<dbReference type="InterPro" id="IPR006652">
    <property type="entry name" value="Kelch_1"/>
</dbReference>
<evidence type="ECO:0000259" key="6">
    <source>
        <dbReference type="Pfam" id="PF24981"/>
    </source>
</evidence>
<evidence type="ECO:0000256" key="1">
    <source>
        <dbReference type="ARBA" id="ARBA00022441"/>
    </source>
</evidence>
<keyword evidence="4" id="KW-0812">Transmembrane</keyword>
<dbReference type="PROSITE" id="PS00018">
    <property type="entry name" value="EF_HAND_1"/>
    <property type="match status" value="1"/>
</dbReference>
<dbReference type="InterPro" id="IPR008979">
    <property type="entry name" value="Galactose-bd-like_sf"/>
</dbReference>
<dbReference type="SUPFAM" id="SSF49313">
    <property type="entry name" value="Cadherin-like"/>
    <property type="match status" value="1"/>
</dbReference>
<dbReference type="Gene3D" id="2.120.10.80">
    <property type="entry name" value="Kelch-type beta propeller"/>
    <property type="match status" value="2"/>
</dbReference>
<feature type="transmembrane region" description="Helical" evidence="4">
    <location>
        <begin position="26"/>
        <end position="45"/>
    </location>
</feature>
<evidence type="ECO:0000256" key="4">
    <source>
        <dbReference type="SAM" id="Phobius"/>
    </source>
</evidence>
<keyword evidence="2" id="KW-0677">Repeat</keyword>
<dbReference type="GO" id="GO:0000272">
    <property type="term" value="P:polysaccharide catabolic process"/>
    <property type="evidence" value="ECO:0007669"/>
    <property type="project" value="InterPro"/>
</dbReference>
<dbReference type="EMBL" id="FNAO01000007">
    <property type="protein sequence ID" value="SDE79784.1"/>
    <property type="molecule type" value="Genomic_DNA"/>
</dbReference>
<dbReference type="Gene3D" id="2.60.40.10">
    <property type="entry name" value="Immunoglobulins"/>
    <property type="match status" value="2"/>
</dbReference>
<organism evidence="7 8">
    <name type="scientific">Pricia antarctica</name>
    <dbReference type="NCBI Taxonomy" id="641691"/>
    <lineage>
        <taxon>Bacteria</taxon>
        <taxon>Pseudomonadati</taxon>
        <taxon>Bacteroidota</taxon>
        <taxon>Flavobacteriia</taxon>
        <taxon>Flavobacteriales</taxon>
        <taxon>Flavobacteriaceae</taxon>
        <taxon>Pricia</taxon>
    </lineage>
</organism>